<evidence type="ECO:0000256" key="7">
    <source>
        <dbReference type="SAM" id="Phobius"/>
    </source>
</evidence>
<dbReference type="EMBL" id="CP031376">
    <property type="protein sequence ID" value="AXK51304.1"/>
    <property type="molecule type" value="Genomic_DNA"/>
</dbReference>
<dbReference type="InterPro" id="IPR023298">
    <property type="entry name" value="ATPase_P-typ_TM_dom_sf"/>
</dbReference>
<dbReference type="RefSeq" id="WP_115558208.1">
    <property type="nucleotide sequence ID" value="NZ_CP031376.1"/>
</dbReference>
<evidence type="ECO:0000256" key="2">
    <source>
        <dbReference type="ARBA" id="ARBA00022475"/>
    </source>
</evidence>
<evidence type="ECO:0000313" key="9">
    <source>
        <dbReference type="EMBL" id="AXK51304.1"/>
    </source>
</evidence>
<evidence type="ECO:0000256" key="1">
    <source>
        <dbReference type="ARBA" id="ARBA00004651"/>
    </source>
</evidence>
<feature type="transmembrane region" description="Helical" evidence="7">
    <location>
        <begin position="405"/>
        <end position="435"/>
    </location>
</feature>
<dbReference type="PANTHER" id="PTHR30572">
    <property type="entry name" value="MEMBRANE COMPONENT OF TRANSPORTER-RELATED"/>
    <property type="match status" value="1"/>
</dbReference>
<feature type="transmembrane region" description="Helical" evidence="7">
    <location>
        <begin position="554"/>
        <end position="573"/>
    </location>
</feature>
<comment type="subcellular location">
    <subcellularLocation>
        <location evidence="1">Cell membrane</location>
        <topology evidence="1">Multi-pass membrane protein</topology>
    </subcellularLocation>
</comment>
<feature type="transmembrane region" description="Helical" evidence="7">
    <location>
        <begin position="508"/>
        <end position="534"/>
    </location>
</feature>
<dbReference type="OrthoDB" id="5137249at2"/>
<dbReference type="InterPro" id="IPR003838">
    <property type="entry name" value="ABC3_permease_C"/>
</dbReference>
<feature type="transmembrane region" description="Helical" evidence="7">
    <location>
        <begin position="456"/>
        <end position="479"/>
    </location>
</feature>
<dbReference type="PANTHER" id="PTHR30572:SF4">
    <property type="entry name" value="ABC TRANSPORTER PERMEASE YTRF"/>
    <property type="match status" value="1"/>
</dbReference>
<dbReference type="Proteomes" id="UP000254792">
    <property type="component" value="Chromosome"/>
</dbReference>
<name>A0A345Z3X5_9MOLU</name>
<evidence type="ECO:0000256" key="5">
    <source>
        <dbReference type="ARBA" id="ARBA00023136"/>
    </source>
</evidence>
<feature type="domain" description="ABC3 transporter permease C-terminal" evidence="8">
    <location>
        <begin position="1152"/>
        <end position="1266"/>
    </location>
</feature>
<feature type="transmembrane region" description="Helical" evidence="7">
    <location>
        <begin position="1201"/>
        <end position="1223"/>
    </location>
</feature>
<dbReference type="SUPFAM" id="SSF81665">
    <property type="entry name" value="Calcium ATPase, transmembrane domain M"/>
    <property type="match status" value="1"/>
</dbReference>
<evidence type="ECO:0000256" key="3">
    <source>
        <dbReference type="ARBA" id="ARBA00022692"/>
    </source>
</evidence>
<dbReference type="AlphaFoldDB" id="A0A345Z3X5"/>
<organism evidence="9 10">
    <name type="scientific">Spiroplasma alleghenense</name>
    <dbReference type="NCBI Taxonomy" id="216931"/>
    <lineage>
        <taxon>Bacteria</taxon>
        <taxon>Bacillati</taxon>
        <taxon>Mycoplasmatota</taxon>
        <taxon>Mollicutes</taxon>
        <taxon>Entomoplasmatales</taxon>
        <taxon>Spiroplasmataceae</taxon>
        <taxon>Spiroplasma</taxon>
    </lineage>
</organism>
<dbReference type="GO" id="GO:0022857">
    <property type="term" value="F:transmembrane transporter activity"/>
    <property type="evidence" value="ECO:0007669"/>
    <property type="project" value="TreeGrafter"/>
</dbReference>
<keyword evidence="10" id="KW-1185">Reference proteome</keyword>
<dbReference type="Pfam" id="PF02687">
    <property type="entry name" value="FtsX"/>
    <property type="match status" value="2"/>
</dbReference>
<feature type="transmembrane region" description="Helical" evidence="7">
    <location>
        <begin position="485"/>
        <end position="501"/>
    </location>
</feature>
<feature type="transmembrane region" description="Helical" evidence="7">
    <location>
        <begin position="1149"/>
        <end position="1173"/>
    </location>
</feature>
<dbReference type="InterPro" id="IPR050250">
    <property type="entry name" value="Macrolide_Exporter_MacB"/>
</dbReference>
<feature type="domain" description="ABC3 transporter permease C-terminal" evidence="8">
    <location>
        <begin position="417"/>
        <end position="535"/>
    </location>
</feature>
<evidence type="ECO:0000313" key="10">
    <source>
        <dbReference type="Proteomes" id="UP000254792"/>
    </source>
</evidence>
<keyword evidence="5 7" id="KW-0472">Membrane</keyword>
<dbReference type="GO" id="GO:0005886">
    <property type="term" value="C:plasma membrane"/>
    <property type="evidence" value="ECO:0007669"/>
    <property type="project" value="UniProtKB-SubCell"/>
</dbReference>
<accession>A0A345Z3X5</accession>
<comment type="similarity">
    <text evidence="6">Belongs to the ABC-4 integral membrane protein family.</text>
</comment>
<feature type="transmembrane region" description="Helical" evidence="7">
    <location>
        <begin position="1235"/>
        <end position="1260"/>
    </location>
</feature>
<protein>
    <submittedName>
        <fullName evidence="9">ABC transporter permease</fullName>
    </submittedName>
</protein>
<reference evidence="9 10" key="1">
    <citation type="submission" date="2018-07" db="EMBL/GenBank/DDBJ databases">
        <title>Complete genome sequence of Spiroplasma alleghenense PLHS-1 (ATCC 51752).</title>
        <authorList>
            <person name="Chou L."/>
            <person name="Lee T.-Y."/>
            <person name="Tsai Y.-M."/>
            <person name="Kuo C.-H."/>
        </authorList>
    </citation>
    <scope>NUCLEOTIDE SEQUENCE [LARGE SCALE GENOMIC DNA]</scope>
    <source>
        <strain evidence="9 10">PLHS-1</strain>
    </source>
</reference>
<proteinExistence type="inferred from homology"/>
<keyword evidence="4 7" id="KW-1133">Transmembrane helix</keyword>
<sequence length="1276" mass="145968">MKKILINYLRSFKQYFVQMLGVLLFLVILSSVSIGMMTTSLQIQSRASKIKNNTNEWDLFFNYNAHSLTNQFVYEYFYEGNPIKKDNEIFLSTPNNQDGYGFLTPRFKEYLSSLSDENEENEKVSKEDLIAKQIKSSMLTFEQGGKVKSEIKDSNGAFLGADFFSTEFTDYLGGSNPEGVNYNHKIPFYVTKTIANNNFNKELIKMTWSLDLPIIKSRVAESSEKRVVHLKNGLSRDFNNFNGQEISQLYIQKGRNVDPNNLEDREIVLTDKFARLNNLKPGSIIELETGWENGKTQMEEWKVVGTGIRYEDLATTGYVNEVNRDMSKFGFGYVDDRMIEKIEAERWEETSLARANLSINNYINFQKSTVNLNDLFMISQVNEFGIYQADSVIINNLANFKNQPVIIGVFAQVIMNIVLGFLIISLAFIFIMFLIKKELNESVRQIGIFKAFGYRNSTFASIFAIKTTIIVGMGILLGLFLSLPLQYLGFISFEVNIMFFIHQFYFNALFLFMILIIVPILFGLIAFTSIILSMKKTALEMISDNGVEKRTNSKRILALQIIFFPFFIIKLINDKIAGYLEVRSIGFNWRLRRAFTTRSMGKFILIMFLFSFSSLILISQFQVRTFAEDLVPTRDKKFISSIDHSYNFGNYQKIDYNKDEKKLSWVNPEVYQEAPMEIDFYENRKDFKKNLDEKSSKSHEQISWLLKSINKEVIKNSEYIISDNEITGLKENDAQIIKDLFLSNIIKINPSNNYDVSLIESVSKTNPSALKNTLFLMTSKNYEDLNNNYYLSDVGKTACLIGEKEFLKEEGRWFYQQLLKSQSPESALAATRKMVESLIKNNSLDCDDNYYWNPLNFDDLKSGNDISRKNKSLDEIWSKASPFSKDIFQLAFLNDDKPSTLVLNNQLLLRSGKEYLTYNFKAAPFSQNLTTEMNLVLADTTKGDKNAYFNVIKNSQMSWSDWSNLSQLNNSDNSVNAVISKLTAKTFNLKKGDIFKVIIQTDTKLAVPLTVSAINGDDIYSHDVIVDHKTFLDVYGDEEVRGNSSQLYNNLISTTPVFNYSNKVNPNAGDVSLIARSLTNISNDNTPIFGSIFSDFIDFDQYPIGSILDKKPTLMTNPVKISESDSPYTNLFSAEKAYAKTMTSNLTTILNIVLGAIIAILSIIIMVLVLSIIDEAAKIILTLKSLGYSTAQVNWIVMGDYFIWGLILFICSYFMSILFFYVFSIFAWSSMNLLINYWINISIALITFSILTLVILCGWVSSYVKIKRKKITEITI</sequence>
<evidence type="ECO:0000256" key="6">
    <source>
        <dbReference type="ARBA" id="ARBA00038076"/>
    </source>
</evidence>
<dbReference type="KEGG" id="salx:SALLE_v1c06320"/>
<evidence type="ECO:0000256" key="4">
    <source>
        <dbReference type="ARBA" id="ARBA00022989"/>
    </source>
</evidence>
<feature type="transmembrane region" description="Helical" evidence="7">
    <location>
        <begin position="600"/>
        <end position="618"/>
    </location>
</feature>
<keyword evidence="2" id="KW-1003">Cell membrane</keyword>
<evidence type="ECO:0000259" key="8">
    <source>
        <dbReference type="Pfam" id="PF02687"/>
    </source>
</evidence>
<keyword evidence="3 7" id="KW-0812">Transmembrane</keyword>
<gene>
    <name evidence="9" type="ORF">SALLE_v1c06320</name>
</gene>